<feature type="region of interest" description="Disordered" evidence="1">
    <location>
        <begin position="1"/>
        <end position="31"/>
    </location>
</feature>
<organism evidence="2 3">
    <name type="scientific">Zizania palustris</name>
    <name type="common">Northern wild rice</name>
    <dbReference type="NCBI Taxonomy" id="103762"/>
    <lineage>
        <taxon>Eukaryota</taxon>
        <taxon>Viridiplantae</taxon>
        <taxon>Streptophyta</taxon>
        <taxon>Embryophyta</taxon>
        <taxon>Tracheophyta</taxon>
        <taxon>Spermatophyta</taxon>
        <taxon>Magnoliopsida</taxon>
        <taxon>Liliopsida</taxon>
        <taxon>Poales</taxon>
        <taxon>Poaceae</taxon>
        <taxon>BOP clade</taxon>
        <taxon>Oryzoideae</taxon>
        <taxon>Oryzeae</taxon>
        <taxon>Zizaniinae</taxon>
        <taxon>Zizania</taxon>
    </lineage>
</organism>
<reference evidence="2" key="2">
    <citation type="submission" date="2021-02" db="EMBL/GenBank/DDBJ databases">
        <authorList>
            <person name="Kimball J.A."/>
            <person name="Haas M.W."/>
            <person name="Macchietto M."/>
            <person name="Kono T."/>
            <person name="Duquette J."/>
            <person name="Shao M."/>
        </authorList>
    </citation>
    <scope>NUCLEOTIDE SEQUENCE</scope>
    <source>
        <tissue evidence="2">Fresh leaf tissue</tissue>
    </source>
</reference>
<gene>
    <name evidence="2" type="ORF">GUJ93_ZPchr0006g41398</name>
</gene>
<dbReference type="AlphaFoldDB" id="A0A8J5VTU3"/>
<feature type="region of interest" description="Disordered" evidence="1">
    <location>
        <begin position="70"/>
        <end position="95"/>
    </location>
</feature>
<evidence type="ECO:0000313" key="3">
    <source>
        <dbReference type="Proteomes" id="UP000729402"/>
    </source>
</evidence>
<dbReference type="Proteomes" id="UP000729402">
    <property type="component" value="Unassembled WGS sequence"/>
</dbReference>
<feature type="compositionally biased region" description="Basic residues" evidence="1">
    <location>
        <begin position="13"/>
        <end position="28"/>
    </location>
</feature>
<comment type="caution">
    <text evidence="2">The sequence shown here is derived from an EMBL/GenBank/DDBJ whole genome shotgun (WGS) entry which is preliminary data.</text>
</comment>
<dbReference type="EMBL" id="JAAALK010000283">
    <property type="protein sequence ID" value="KAG8071461.1"/>
    <property type="molecule type" value="Genomic_DNA"/>
</dbReference>
<protein>
    <submittedName>
        <fullName evidence="2">Uncharacterized protein</fullName>
    </submittedName>
</protein>
<sequence>MAMPWQNSEPTRSHRPRSSPRGHRRRLGSRQLPVVAVEDEATRLGGVGGFCSSILTVRTAVVSLRCCRTRTRPVSSGSCQPADGAKEKDRDALLR</sequence>
<name>A0A8J5VTU3_ZIZPA</name>
<accession>A0A8J5VTU3</accession>
<evidence type="ECO:0000313" key="2">
    <source>
        <dbReference type="EMBL" id="KAG8071461.1"/>
    </source>
</evidence>
<evidence type="ECO:0000256" key="1">
    <source>
        <dbReference type="SAM" id="MobiDB-lite"/>
    </source>
</evidence>
<keyword evidence="3" id="KW-1185">Reference proteome</keyword>
<proteinExistence type="predicted"/>
<feature type="compositionally biased region" description="Basic and acidic residues" evidence="1">
    <location>
        <begin position="84"/>
        <end position="95"/>
    </location>
</feature>
<feature type="compositionally biased region" description="Polar residues" evidence="1">
    <location>
        <begin position="1"/>
        <end position="10"/>
    </location>
</feature>
<reference evidence="2" key="1">
    <citation type="journal article" date="2021" name="bioRxiv">
        <title>Whole Genome Assembly and Annotation of Northern Wild Rice, Zizania palustris L., Supports a Whole Genome Duplication in the Zizania Genus.</title>
        <authorList>
            <person name="Haas M."/>
            <person name="Kono T."/>
            <person name="Macchietto M."/>
            <person name="Millas R."/>
            <person name="McGilp L."/>
            <person name="Shao M."/>
            <person name="Duquette J."/>
            <person name="Hirsch C.N."/>
            <person name="Kimball J."/>
        </authorList>
    </citation>
    <scope>NUCLEOTIDE SEQUENCE</scope>
    <source>
        <tissue evidence="2">Fresh leaf tissue</tissue>
    </source>
</reference>